<dbReference type="SMART" id="SM00091">
    <property type="entry name" value="PAS"/>
    <property type="match status" value="1"/>
</dbReference>
<feature type="domain" description="PAS" evidence="19">
    <location>
        <begin position="120"/>
        <end position="192"/>
    </location>
</feature>
<comment type="function">
    <text evidence="11">Member of the two-component regulatory system BvgS/BvgA. Phosphorylates BvgA via a four-step phosphorelay in response to environmental signals.</text>
</comment>
<evidence type="ECO:0000259" key="18">
    <source>
        <dbReference type="PROSITE" id="PS50110"/>
    </source>
</evidence>
<evidence type="ECO:0000256" key="12">
    <source>
        <dbReference type="ARBA" id="ARBA00064003"/>
    </source>
</evidence>
<keyword evidence="16" id="KW-0175">Coiled coil</keyword>
<dbReference type="Proteomes" id="UP000294772">
    <property type="component" value="Unassembled WGS sequence"/>
</dbReference>
<dbReference type="PANTHER" id="PTHR45339:SF5">
    <property type="entry name" value="HISTIDINE KINASE"/>
    <property type="match status" value="1"/>
</dbReference>
<dbReference type="CDD" id="cd16922">
    <property type="entry name" value="HATPase_EvgS-ArcB-TorS-like"/>
    <property type="match status" value="1"/>
</dbReference>
<feature type="domain" description="PAC" evidence="20">
    <location>
        <begin position="195"/>
        <end position="247"/>
    </location>
</feature>
<evidence type="ECO:0000259" key="20">
    <source>
        <dbReference type="PROSITE" id="PS50113"/>
    </source>
</evidence>
<evidence type="ECO:0000256" key="3">
    <source>
        <dbReference type="ARBA" id="ARBA00022553"/>
    </source>
</evidence>
<dbReference type="Pfam" id="PF00512">
    <property type="entry name" value="HisKA"/>
    <property type="match status" value="1"/>
</dbReference>
<dbReference type="InterPro" id="IPR036890">
    <property type="entry name" value="HATPase_C_sf"/>
</dbReference>
<keyword evidence="23" id="KW-1185">Reference proteome</keyword>
<reference evidence="21 23" key="1">
    <citation type="submission" date="2018-02" db="EMBL/GenBank/DDBJ databases">
        <title>Reclassifiation of [Polyangium] brachysporum DSM 7029 as Guopingzhaonella breviflexa gen. nov., sp. nov., a member of the family Comamonadaceae.</title>
        <authorList>
            <person name="Tang B."/>
        </authorList>
    </citation>
    <scope>NUCLEOTIDE SEQUENCE [LARGE SCALE GENOMIC DNA]</scope>
    <source>
        <strain evidence="21 23">DSM 15344</strain>
    </source>
</reference>
<gene>
    <name evidence="21" type="ORF">C1702_13400</name>
    <name evidence="22" type="ORF">EV676_101149</name>
</gene>
<evidence type="ECO:0000256" key="16">
    <source>
        <dbReference type="SAM" id="Coils"/>
    </source>
</evidence>
<feature type="domain" description="PAC" evidence="20">
    <location>
        <begin position="67"/>
        <end position="119"/>
    </location>
</feature>
<evidence type="ECO:0000313" key="23">
    <source>
        <dbReference type="Proteomes" id="UP000239406"/>
    </source>
</evidence>
<dbReference type="SMART" id="SM00388">
    <property type="entry name" value="HisKA"/>
    <property type="match status" value="1"/>
</dbReference>
<evidence type="ECO:0000256" key="2">
    <source>
        <dbReference type="ARBA" id="ARBA00012438"/>
    </source>
</evidence>
<dbReference type="InterPro" id="IPR003661">
    <property type="entry name" value="HisK_dim/P_dom"/>
</dbReference>
<evidence type="ECO:0000256" key="13">
    <source>
        <dbReference type="ARBA" id="ARBA00068150"/>
    </source>
</evidence>
<name>A0A2S5T2L7_9BURK</name>
<dbReference type="EMBL" id="PSNY01000014">
    <property type="protein sequence ID" value="PPE69261.1"/>
    <property type="molecule type" value="Genomic_DNA"/>
</dbReference>
<dbReference type="GO" id="GO:0000155">
    <property type="term" value="F:phosphorelay sensor kinase activity"/>
    <property type="evidence" value="ECO:0007669"/>
    <property type="project" value="InterPro"/>
</dbReference>
<comment type="subunit">
    <text evidence="12">At low DSF concentrations, interacts with RpfF.</text>
</comment>
<dbReference type="Gene3D" id="3.40.50.2300">
    <property type="match status" value="1"/>
</dbReference>
<keyword evidence="7" id="KW-0418">Kinase</keyword>
<keyword evidence="9" id="KW-0902">Two-component regulatory system</keyword>
<dbReference type="Pfam" id="PF02518">
    <property type="entry name" value="HATPase_c"/>
    <property type="match status" value="1"/>
</dbReference>
<dbReference type="InterPro" id="IPR000700">
    <property type="entry name" value="PAS-assoc_C"/>
</dbReference>
<dbReference type="SUPFAM" id="SSF55874">
    <property type="entry name" value="ATPase domain of HSP90 chaperone/DNA topoisomerase II/histidine kinase"/>
    <property type="match status" value="1"/>
</dbReference>
<keyword evidence="4" id="KW-0808">Transferase</keyword>
<reference evidence="22 24" key="2">
    <citation type="submission" date="2019-03" db="EMBL/GenBank/DDBJ databases">
        <title>Genomic Encyclopedia of Type Strains, Phase IV (KMG-IV): sequencing the most valuable type-strain genomes for metagenomic binning, comparative biology and taxonomic classification.</title>
        <authorList>
            <person name="Goeker M."/>
        </authorList>
    </citation>
    <scope>NUCLEOTIDE SEQUENCE [LARGE SCALE GENOMIC DNA]</scope>
    <source>
        <strain evidence="22 24">DSM 15264</strain>
    </source>
</reference>
<dbReference type="EMBL" id="SLXF01000001">
    <property type="protein sequence ID" value="TCP09575.1"/>
    <property type="molecule type" value="Genomic_DNA"/>
</dbReference>
<evidence type="ECO:0000256" key="5">
    <source>
        <dbReference type="ARBA" id="ARBA00022729"/>
    </source>
</evidence>
<dbReference type="InterPro" id="IPR036097">
    <property type="entry name" value="HisK_dim/P_sf"/>
</dbReference>
<evidence type="ECO:0000313" key="24">
    <source>
        <dbReference type="Proteomes" id="UP000294772"/>
    </source>
</evidence>
<dbReference type="InterPro" id="IPR005467">
    <property type="entry name" value="His_kinase_dom"/>
</dbReference>
<evidence type="ECO:0000313" key="22">
    <source>
        <dbReference type="EMBL" id="TCP09575.1"/>
    </source>
</evidence>
<dbReference type="FunFam" id="1.10.287.130:FF:000002">
    <property type="entry name" value="Two-component osmosensing histidine kinase"/>
    <property type="match status" value="1"/>
</dbReference>
<evidence type="ECO:0000256" key="4">
    <source>
        <dbReference type="ARBA" id="ARBA00022679"/>
    </source>
</evidence>
<dbReference type="GO" id="GO:0005524">
    <property type="term" value="F:ATP binding"/>
    <property type="evidence" value="ECO:0007669"/>
    <property type="project" value="UniProtKB-KW"/>
</dbReference>
<dbReference type="SUPFAM" id="SSF55785">
    <property type="entry name" value="PYP-like sensor domain (PAS domain)"/>
    <property type="match status" value="2"/>
</dbReference>
<dbReference type="SMART" id="SM00086">
    <property type="entry name" value="PAC"/>
    <property type="match status" value="2"/>
</dbReference>
<dbReference type="PRINTS" id="PR00344">
    <property type="entry name" value="BCTRLSENSOR"/>
</dbReference>
<evidence type="ECO:0000256" key="14">
    <source>
        <dbReference type="ARBA" id="ARBA00070152"/>
    </source>
</evidence>
<evidence type="ECO:0000256" key="1">
    <source>
        <dbReference type="ARBA" id="ARBA00000085"/>
    </source>
</evidence>
<keyword evidence="10" id="KW-0843">Virulence</keyword>
<accession>A0A2S5T2L7</accession>
<dbReference type="InterPro" id="IPR013656">
    <property type="entry name" value="PAS_4"/>
</dbReference>
<organism evidence="21 23">
    <name type="scientific">Caldimonas thermodepolymerans</name>
    <dbReference type="NCBI Taxonomy" id="215580"/>
    <lineage>
        <taxon>Bacteria</taxon>
        <taxon>Pseudomonadati</taxon>
        <taxon>Pseudomonadota</taxon>
        <taxon>Betaproteobacteria</taxon>
        <taxon>Burkholderiales</taxon>
        <taxon>Sphaerotilaceae</taxon>
        <taxon>Caldimonas</taxon>
    </lineage>
</organism>
<evidence type="ECO:0000259" key="17">
    <source>
        <dbReference type="PROSITE" id="PS50109"/>
    </source>
</evidence>
<dbReference type="InterPro" id="IPR004358">
    <property type="entry name" value="Sig_transdc_His_kin-like_C"/>
</dbReference>
<keyword evidence="3 15" id="KW-0597">Phosphoprotein</keyword>
<sequence>MRALEHSRSLVLVTDAHGKVVWRNRAWAAAPGVCDPLHRDWRELLVSVGQQEPPAEVLAALAAREHFNVDIEQQRPDGLPWWLRVEATPMTDDAGAFCGYLAVSNDISALKLAEESERHTARRYWRVMESTHDGIWERDLITNVSWYSPRFKQILGYADHELPNDRAMMEERIHPEDLPVFRHRYQTAVEEGGQWSYQVRVRHRNGEYRWVRGRARAWPGEDGRPAVLVGAVTDAHEEIQAAEALRNYQVHLEDLVRERTAKLEAAREEAERANRAKSLFLANMSHEIRTPLNGVMGMTELALRAATTDTQRRYLELAQSSGATLLAIINDVLDFAKAEAGKIALESVEFDLGEVLTLTARALMPMAHEKGLAMLFDYRGNCSQVVGDPARLRQIVTNLLSNAIKFTVAGEVSLLADVQAEGPDRCRVVIQVADTGMGMDEVTAARVFKPFEQGDPTVSRRVGGTGLGLSIVRSLCELMGGSVSVDSRLGEGSVFRVELVLPRSAPEGEVDEPEALAPGLPVWLIAESTMGLDLLGQRFARQGWQPRLFDSFDAVREHVEAPDEEGGERPALVVVVEQSPIAQEQLLELRNWVPREAEVILLVDARSPVSPQRSSELGVKVYVAPFSPADMRQLALTRRLMKRERTGNTAPAPLSMSRGRRFLVVEDNPVNQLLAEEMLRMLGFEVAVAGGGEEAIAHCLEEPPDAVMMDVQMPGVDGLEATRRLRALQAEGVLPPFPIIAATAHASESDRAACLEAGMDGYISKPLDLRAMRSEIRRALRRADGDLADAHETRY</sequence>
<dbReference type="SMART" id="SM00448">
    <property type="entry name" value="REC"/>
    <property type="match status" value="1"/>
</dbReference>
<evidence type="ECO:0000256" key="8">
    <source>
        <dbReference type="ARBA" id="ARBA00022840"/>
    </source>
</evidence>
<feature type="domain" description="Response regulatory" evidence="18">
    <location>
        <begin position="661"/>
        <end position="780"/>
    </location>
</feature>
<dbReference type="EC" id="2.7.13.3" evidence="2"/>
<keyword evidence="5" id="KW-0732">Signal</keyword>
<evidence type="ECO:0000313" key="21">
    <source>
        <dbReference type="EMBL" id="PPE69261.1"/>
    </source>
</evidence>
<evidence type="ECO:0000259" key="19">
    <source>
        <dbReference type="PROSITE" id="PS50112"/>
    </source>
</evidence>
<dbReference type="Gene3D" id="3.30.450.20">
    <property type="entry name" value="PAS domain"/>
    <property type="match status" value="2"/>
</dbReference>
<dbReference type="Gene3D" id="3.30.565.10">
    <property type="entry name" value="Histidine kinase-like ATPase, C-terminal domain"/>
    <property type="match status" value="1"/>
</dbReference>
<feature type="domain" description="Histidine kinase" evidence="17">
    <location>
        <begin position="283"/>
        <end position="503"/>
    </location>
</feature>
<dbReference type="CDD" id="cd00082">
    <property type="entry name" value="HisKA"/>
    <property type="match status" value="1"/>
</dbReference>
<dbReference type="SUPFAM" id="SSF52172">
    <property type="entry name" value="CheY-like"/>
    <property type="match status" value="1"/>
</dbReference>
<protein>
    <recommendedName>
        <fullName evidence="13">Sensory/regulatory protein RpfC</fullName>
        <ecNumber evidence="2">2.7.13.3</ecNumber>
    </recommendedName>
    <alternativeName>
        <fullName evidence="14">Virulence sensor protein BvgS</fullName>
    </alternativeName>
</protein>
<dbReference type="InterPro" id="IPR001789">
    <property type="entry name" value="Sig_transdc_resp-reg_receiver"/>
</dbReference>
<dbReference type="PROSITE" id="PS50110">
    <property type="entry name" value="RESPONSE_REGULATORY"/>
    <property type="match status" value="1"/>
</dbReference>
<dbReference type="PROSITE" id="PS50109">
    <property type="entry name" value="HIS_KIN"/>
    <property type="match status" value="1"/>
</dbReference>
<keyword evidence="6" id="KW-0547">Nucleotide-binding</keyword>
<evidence type="ECO:0000256" key="9">
    <source>
        <dbReference type="ARBA" id="ARBA00023012"/>
    </source>
</evidence>
<dbReference type="NCBIfam" id="TIGR00229">
    <property type="entry name" value="sensory_box"/>
    <property type="match status" value="1"/>
</dbReference>
<dbReference type="InterPro" id="IPR011006">
    <property type="entry name" value="CheY-like_superfamily"/>
</dbReference>
<dbReference type="SMART" id="SM00387">
    <property type="entry name" value="HATPase_c"/>
    <property type="match status" value="1"/>
</dbReference>
<dbReference type="SUPFAM" id="SSF47384">
    <property type="entry name" value="Homodimeric domain of signal transducing histidine kinase"/>
    <property type="match status" value="1"/>
</dbReference>
<evidence type="ECO:0000256" key="11">
    <source>
        <dbReference type="ARBA" id="ARBA00058004"/>
    </source>
</evidence>
<evidence type="ECO:0000256" key="6">
    <source>
        <dbReference type="ARBA" id="ARBA00022741"/>
    </source>
</evidence>
<dbReference type="InterPro" id="IPR000014">
    <property type="entry name" value="PAS"/>
</dbReference>
<evidence type="ECO:0000256" key="7">
    <source>
        <dbReference type="ARBA" id="ARBA00022777"/>
    </source>
</evidence>
<dbReference type="Gene3D" id="1.10.287.130">
    <property type="match status" value="1"/>
</dbReference>
<dbReference type="InterPro" id="IPR013655">
    <property type="entry name" value="PAS_fold_3"/>
</dbReference>
<evidence type="ECO:0000256" key="15">
    <source>
        <dbReference type="PROSITE-ProRule" id="PRU00169"/>
    </source>
</evidence>
<comment type="catalytic activity">
    <reaction evidence="1">
        <text>ATP + protein L-histidine = ADP + protein N-phospho-L-histidine.</text>
        <dbReference type="EC" id="2.7.13.3"/>
    </reaction>
</comment>
<comment type="caution">
    <text evidence="21">The sequence shown here is derived from an EMBL/GenBank/DDBJ whole genome shotgun (WGS) entry which is preliminary data.</text>
</comment>
<dbReference type="AlphaFoldDB" id="A0A2S5T2L7"/>
<evidence type="ECO:0000256" key="10">
    <source>
        <dbReference type="ARBA" id="ARBA00023026"/>
    </source>
</evidence>
<dbReference type="CDD" id="cd00130">
    <property type="entry name" value="PAS"/>
    <property type="match status" value="2"/>
</dbReference>
<feature type="coiled-coil region" evidence="16">
    <location>
        <begin position="253"/>
        <end position="283"/>
    </location>
</feature>
<dbReference type="Proteomes" id="UP000239406">
    <property type="component" value="Unassembled WGS sequence"/>
</dbReference>
<dbReference type="Pfam" id="PF08448">
    <property type="entry name" value="PAS_4"/>
    <property type="match status" value="1"/>
</dbReference>
<dbReference type="Pfam" id="PF08447">
    <property type="entry name" value="PAS_3"/>
    <property type="match status" value="1"/>
</dbReference>
<feature type="modified residue" description="4-aspartylphosphate" evidence="15">
    <location>
        <position position="710"/>
    </location>
</feature>
<dbReference type="InterPro" id="IPR035965">
    <property type="entry name" value="PAS-like_dom_sf"/>
</dbReference>
<dbReference type="PANTHER" id="PTHR45339">
    <property type="entry name" value="HYBRID SIGNAL TRANSDUCTION HISTIDINE KINASE J"/>
    <property type="match status" value="1"/>
</dbReference>
<dbReference type="InterPro" id="IPR001610">
    <property type="entry name" value="PAC"/>
</dbReference>
<proteinExistence type="predicted"/>
<dbReference type="Pfam" id="PF00072">
    <property type="entry name" value="Response_reg"/>
    <property type="match status" value="1"/>
</dbReference>
<dbReference type="InterPro" id="IPR003594">
    <property type="entry name" value="HATPase_dom"/>
</dbReference>
<keyword evidence="8" id="KW-0067">ATP-binding</keyword>
<dbReference type="PROSITE" id="PS50113">
    <property type="entry name" value="PAC"/>
    <property type="match status" value="2"/>
</dbReference>
<dbReference type="PROSITE" id="PS50112">
    <property type="entry name" value="PAS"/>
    <property type="match status" value="1"/>
</dbReference>
<dbReference type="FunFam" id="3.30.565.10:FF:000010">
    <property type="entry name" value="Sensor histidine kinase RcsC"/>
    <property type="match status" value="1"/>
</dbReference>
<dbReference type="CDD" id="cd17546">
    <property type="entry name" value="REC_hyHK_CKI1_RcsC-like"/>
    <property type="match status" value="1"/>
</dbReference>